<dbReference type="GO" id="GO:0006457">
    <property type="term" value="P:protein folding"/>
    <property type="evidence" value="ECO:0007669"/>
    <property type="project" value="InterPro"/>
</dbReference>
<reference evidence="1" key="1">
    <citation type="journal article" date="2014" name="Front. Microbiol.">
        <title>High frequency of phylogenetically diverse reductive dehalogenase-homologous genes in deep subseafloor sedimentary metagenomes.</title>
        <authorList>
            <person name="Kawai M."/>
            <person name="Futagami T."/>
            <person name="Toyoda A."/>
            <person name="Takaki Y."/>
            <person name="Nishi S."/>
            <person name="Hori S."/>
            <person name="Arai W."/>
            <person name="Tsubouchi T."/>
            <person name="Morono Y."/>
            <person name="Uchiyama I."/>
            <person name="Ito T."/>
            <person name="Fujiyama A."/>
            <person name="Inagaki F."/>
            <person name="Takami H."/>
        </authorList>
    </citation>
    <scope>NUCLEOTIDE SEQUENCE</scope>
    <source>
        <strain evidence="1">Expedition CK06-06</strain>
    </source>
</reference>
<dbReference type="AlphaFoldDB" id="X1ADX1"/>
<comment type="caution">
    <text evidence="1">The sequence shown here is derived from an EMBL/GenBank/DDBJ whole genome shotgun (WGS) entry which is preliminary data.</text>
</comment>
<dbReference type="SUPFAM" id="SSF49493">
    <property type="entry name" value="HSP40/DnaJ peptide-binding domain"/>
    <property type="match status" value="1"/>
</dbReference>
<dbReference type="EMBL" id="BART01002983">
    <property type="protein sequence ID" value="GAG70868.1"/>
    <property type="molecule type" value="Genomic_DNA"/>
</dbReference>
<name>X1ADX1_9ZZZZ</name>
<protein>
    <recommendedName>
        <fullName evidence="2">Chaperone DnaJ C-terminal domain-containing protein</fullName>
    </recommendedName>
</protein>
<dbReference type="InterPro" id="IPR008971">
    <property type="entry name" value="HSP40/DnaJ_pept-bd"/>
</dbReference>
<gene>
    <name evidence="1" type="ORF">S01H4_08616</name>
</gene>
<proteinExistence type="predicted"/>
<evidence type="ECO:0000313" key="1">
    <source>
        <dbReference type="EMBL" id="GAG70868.1"/>
    </source>
</evidence>
<dbReference type="GO" id="GO:0051082">
    <property type="term" value="F:unfolded protein binding"/>
    <property type="evidence" value="ECO:0007669"/>
    <property type="project" value="InterPro"/>
</dbReference>
<accession>X1ADX1</accession>
<organism evidence="1">
    <name type="scientific">marine sediment metagenome</name>
    <dbReference type="NCBI Taxonomy" id="412755"/>
    <lineage>
        <taxon>unclassified sequences</taxon>
        <taxon>metagenomes</taxon>
        <taxon>ecological metagenomes</taxon>
    </lineage>
</organism>
<evidence type="ECO:0008006" key="2">
    <source>
        <dbReference type="Google" id="ProtNLM"/>
    </source>
</evidence>
<sequence length="59" mass="6844">MFRIRGNGAPKLKRSGKGDMLIKLKVVTPDKLSVKEKRLFMDLERVSKSDPRKKMFNSH</sequence>
<dbReference type="Gene3D" id="2.60.260.20">
    <property type="entry name" value="Urease metallochaperone UreE, N-terminal domain"/>
    <property type="match status" value="1"/>
</dbReference>